<evidence type="ECO:0000313" key="2">
    <source>
        <dbReference type="EMBL" id="PZQ59857.1"/>
    </source>
</evidence>
<feature type="transmembrane region" description="Helical" evidence="1">
    <location>
        <begin position="12"/>
        <end position="32"/>
    </location>
</feature>
<sequence length="64" mass="6267">MRTAMATPPRTPSAGGFPIAVGALGGTAIGLYAGQPTIGFLIGLAAGVAIAAAIWWRERSGGNG</sequence>
<dbReference type="Proteomes" id="UP000249229">
    <property type="component" value="Unassembled WGS sequence"/>
</dbReference>
<dbReference type="EMBL" id="QFQI01000007">
    <property type="protein sequence ID" value="PZQ59857.1"/>
    <property type="molecule type" value="Genomic_DNA"/>
</dbReference>
<evidence type="ECO:0000256" key="1">
    <source>
        <dbReference type="SAM" id="Phobius"/>
    </source>
</evidence>
<keyword evidence="1" id="KW-0472">Membrane</keyword>
<proteinExistence type="predicted"/>
<organism evidence="2 3">
    <name type="scientific">Sphingomonas taxi</name>
    <dbReference type="NCBI Taxonomy" id="1549858"/>
    <lineage>
        <taxon>Bacteria</taxon>
        <taxon>Pseudomonadati</taxon>
        <taxon>Pseudomonadota</taxon>
        <taxon>Alphaproteobacteria</taxon>
        <taxon>Sphingomonadales</taxon>
        <taxon>Sphingomonadaceae</taxon>
        <taxon>Sphingomonas</taxon>
    </lineage>
</organism>
<reference evidence="2 3" key="1">
    <citation type="submission" date="2017-08" db="EMBL/GenBank/DDBJ databases">
        <title>Infants hospitalized years apart are colonized by the same room-sourced microbial strains.</title>
        <authorList>
            <person name="Brooks B."/>
            <person name="Olm M.R."/>
            <person name="Firek B.A."/>
            <person name="Baker R."/>
            <person name="Thomas B.C."/>
            <person name="Morowitz M.J."/>
            <person name="Banfield J.F."/>
        </authorList>
    </citation>
    <scope>NUCLEOTIDE SEQUENCE [LARGE SCALE GENOMIC DNA]</scope>
    <source>
        <strain evidence="2">S2_005_001_R1_22</strain>
    </source>
</reference>
<protein>
    <submittedName>
        <fullName evidence="2">Uncharacterized protein</fullName>
    </submittedName>
</protein>
<dbReference type="AlphaFoldDB" id="A0A2W5QPP1"/>
<keyword evidence="1" id="KW-1133">Transmembrane helix</keyword>
<gene>
    <name evidence="2" type="ORF">DI544_10040</name>
</gene>
<accession>A0A2W5QPP1</accession>
<comment type="caution">
    <text evidence="2">The sequence shown here is derived from an EMBL/GenBank/DDBJ whole genome shotgun (WGS) entry which is preliminary data.</text>
</comment>
<evidence type="ECO:0000313" key="3">
    <source>
        <dbReference type="Proteomes" id="UP000249229"/>
    </source>
</evidence>
<feature type="transmembrane region" description="Helical" evidence="1">
    <location>
        <begin position="38"/>
        <end position="56"/>
    </location>
</feature>
<keyword evidence="1" id="KW-0812">Transmembrane</keyword>
<name>A0A2W5QPP1_9SPHN</name>